<name>A0A5C3MI75_9AGAR</name>
<feature type="compositionally biased region" description="Polar residues" evidence="1">
    <location>
        <begin position="15"/>
        <end position="28"/>
    </location>
</feature>
<dbReference type="EMBL" id="ML213590">
    <property type="protein sequence ID" value="TFK45102.1"/>
    <property type="molecule type" value="Genomic_DNA"/>
</dbReference>
<dbReference type="SUPFAM" id="SSF54695">
    <property type="entry name" value="POZ domain"/>
    <property type="match status" value="1"/>
</dbReference>
<evidence type="ECO:0000256" key="1">
    <source>
        <dbReference type="SAM" id="MobiDB-lite"/>
    </source>
</evidence>
<dbReference type="OrthoDB" id="2593747at2759"/>
<keyword evidence="4" id="KW-1185">Reference proteome</keyword>
<organism evidence="3 4">
    <name type="scientific">Crucibulum laeve</name>
    <dbReference type="NCBI Taxonomy" id="68775"/>
    <lineage>
        <taxon>Eukaryota</taxon>
        <taxon>Fungi</taxon>
        <taxon>Dikarya</taxon>
        <taxon>Basidiomycota</taxon>
        <taxon>Agaricomycotina</taxon>
        <taxon>Agaricomycetes</taxon>
        <taxon>Agaricomycetidae</taxon>
        <taxon>Agaricales</taxon>
        <taxon>Agaricineae</taxon>
        <taxon>Nidulariaceae</taxon>
        <taxon>Crucibulum</taxon>
    </lineage>
</organism>
<feature type="region of interest" description="Disordered" evidence="1">
    <location>
        <begin position="1"/>
        <end position="28"/>
    </location>
</feature>
<proteinExistence type="predicted"/>
<evidence type="ECO:0000259" key="2">
    <source>
        <dbReference type="PROSITE" id="PS50097"/>
    </source>
</evidence>
<dbReference type="InterPro" id="IPR000210">
    <property type="entry name" value="BTB/POZ_dom"/>
</dbReference>
<evidence type="ECO:0000313" key="4">
    <source>
        <dbReference type="Proteomes" id="UP000308652"/>
    </source>
</evidence>
<protein>
    <recommendedName>
        <fullName evidence="2">BTB domain-containing protein</fullName>
    </recommendedName>
</protein>
<dbReference type="PROSITE" id="PS50097">
    <property type="entry name" value="BTB"/>
    <property type="match status" value="1"/>
</dbReference>
<dbReference type="Pfam" id="PF00651">
    <property type="entry name" value="BTB"/>
    <property type="match status" value="1"/>
</dbReference>
<dbReference type="SMART" id="SM00225">
    <property type="entry name" value="BTB"/>
    <property type="match status" value="1"/>
</dbReference>
<feature type="domain" description="BTB" evidence="2">
    <location>
        <begin position="40"/>
        <end position="106"/>
    </location>
</feature>
<sequence>MEYSDAKPHRCDTGISLSSGTSRAPNSSGKIVRDNTYYCHDVIILVEDCLFKVPHRYLIQESEFFQQMFQLPAGQTSVVDGLTDEQPLRIEFIKKHEFRQLLKILYPRPSFRPSDDDEVFNLTLDEWTSVLKLSTMWGMDRVRAFTISKMGILLKSNPVTQVILAREYHVDQWLLPGLNMLVKRAEMITTHEVELLGVDSALEIMKIRECAQVNNYGSHVLLDERGYVDVDPTERIKESSVLMKK</sequence>
<feature type="compositionally biased region" description="Basic and acidic residues" evidence="1">
    <location>
        <begin position="1"/>
        <end position="12"/>
    </location>
</feature>
<dbReference type="Proteomes" id="UP000308652">
    <property type="component" value="Unassembled WGS sequence"/>
</dbReference>
<accession>A0A5C3MI75</accession>
<dbReference type="AlphaFoldDB" id="A0A5C3MI75"/>
<gene>
    <name evidence="3" type="ORF">BDQ12DRAFT_621719</name>
</gene>
<reference evidence="3 4" key="1">
    <citation type="journal article" date="2019" name="Nat. Ecol. Evol.">
        <title>Megaphylogeny resolves global patterns of mushroom evolution.</title>
        <authorList>
            <person name="Varga T."/>
            <person name="Krizsan K."/>
            <person name="Foldi C."/>
            <person name="Dima B."/>
            <person name="Sanchez-Garcia M."/>
            <person name="Sanchez-Ramirez S."/>
            <person name="Szollosi G.J."/>
            <person name="Szarkandi J.G."/>
            <person name="Papp V."/>
            <person name="Albert L."/>
            <person name="Andreopoulos W."/>
            <person name="Angelini C."/>
            <person name="Antonin V."/>
            <person name="Barry K.W."/>
            <person name="Bougher N.L."/>
            <person name="Buchanan P."/>
            <person name="Buyck B."/>
            <person name="Bense V."/>
            <person name="Catcheside P."/>
            <person name="Chovatia M."/>
            <person name="Cooper J."/>
            <person name="Damon W."/>
            <person name="Desjardin D."/>
            <person name="Finy P."/>
            <person name="Geml J."/>
            <person name="Haridas S."/>
            <person name="Hughes K."/>
            <person name="Justo A."/>
            <person name="Karasinski D."/>
            <person name="Kautmanova I."/>
            <person name="Kiss B."/>
            <person name="Kocsube S."/>
            <person name="Kotiranta H."/>
            <person name="LaButti K.M."/>
            <person name="Lechner B.E."/>
            <person name="Liimatainen K."/>
            <person name="Lipzen A."/>
            <person name="Lukacs Z."/>
            <person name="Mihaltcheva S."/>
            <person name="Morgado L.N."/>
            <person name="Niskanen T."/>
            <person name="Noordeloos M.E."/>
            <person name="Ohm R.A."/>
            <person name="Ortiz-Santana B."/>
            <person name="Ovrebo C."/>
            <person name="Racz N."/>
            <person name="Riley R."/>
            <person name="Savchenko A."/>
            <person name="Shiryaev A."/>
            <person name="Soop K."/>
            <person name="Spirin V."/>
            <person name="Szebenyi C."/>
            <person name="Tomsovsky M."/>
            <person name="Tulloss R.E."/>
            <person name="Uehling J."/>
            <person name="Grigoriev I.V."/>
            <person name="Vagvolgyi C."/>
            <person name="Papp T."/>
            <person name="Martin F.M."/>
            <person name="Miettinen O."/>
            <person name="Hibbett D.S."/>
            <person name="Nagy L.G."/>
        </authorList>
    </citation>
    <scope>NUCLEOTIDE SEQUENCE [LARGE SCALE GENOMIC DNA]</scope>
    <source>
        <strain evidence="3 4">CBS 166.37</strain>
    </source>
</reference>
<dbReference type="CDD" id="cd18186">
    <property type="entry name" value="BTB_POZ_ZBTB_KLHL-like"/>
    <property type="match status" value="1"/>
</dbReference>
<dbReference type="Gene3D" id="3.30.710.10">
    <property type="entry name" value="Potassium Channel Kv1.1, Chain A"/>
    <property type="match status" value="1"/>
</dbReference>
<evidence type="ECO:0000313" key="3">
    <source>
        <dbReference type="EMBL" id="TFK45102.1"/>
    </source>
</evidence>
<dbReference type="InterPro" id="IPR011333">
    <property type="entry name" value="SKP1/BTB/POZ_sf"/>
</dbReference>